<feature type="domain" description="BioF2-like acetyltransferase" evidence="1">
    <location>
        <begin position="185"/>
        <end position="323"/>
    </location>
</feature>
<dbReference type="OrthoDB" id="500470at2"/>
<sequence>MIEEIAYENVKIGQSEKNLELLAGEEVMHLLEDATYLTEWDSLYHSCHWATVFQSPDFVTTWYRLYQHAYQPILIREYTKGVLSGLLTLALPLHRLNGRTFIVGAGHYEADYHTWLASDSNGNSFISSALKVLMRKFPTTDLMLRHLPPNTPTDWAKSEPRWQSSCILYPLTRPLVVMSDFTVSRRDRKRVSRMNQIGEFIHLTDEAAFRDALDQLAIYYDFRQGAMYNKNPFRTDPVNKEFLLALFRRKLLHVTVLKAGEEMVASVAAVISKNKANLGGINFHSPLFASYSPGYVHFLMLSQQFVHEGISSFDLTPGGDPYKDRLATQHDQVHILVTTNSRLYFFKRQFRKLLYQRMTEMGIRTMSVELSLKRHLYLVKERGLAQEIVRGLRKLWANDQDKIYHATLELKKFSCDFSINKNSLSNLLDYQMQGSMCTRWEFLENAMRRLEQGAQCFTISDRGTLLYCAWYTTPATDTATEAAIAAGREAIYLQDVYVHPFGVAQLKEFLAAVISAITPNLSSAQVYLSVPDQDKLLSKAMKRAGLQKTREPLP</sequence>
<dbReference type="STRING" id="1077936.SAMN05421545_3677"/>
<organism evidence="2 3">
    <name type="scientific">Pontibacter lucknowensis</name>
    <dbReference type="NCBI Taxonomy" id="1077936"/>
    <lineage>
        <taxon>Bacteria</taxon>
        <taxon>Pseudomonadati</taxon>
        <taxon>Bacteroidota</taxon>
        <taxon>Cytophagia</taxon>
        <taxon>Cytophagales</taxon>
        <taxon>Hymenobacteraceae</taxon>
        <taxon>Pontibacter</taxon>
    </lineage>
</organism>
<evidence type="ECO:0000313" key="2">
    <source>
        <dbReference type="EMBL" id="SIR44163.1"/>
    </source>
</evidence>
<evidence type="ECO:0000259" key="1">
    <source>
        <dbReference type="Pfam" id="PF13480"/>
    </source>
</evidence>
<dbReference type="GO" id="GO:0016740">
    <property type="term" value="F:transferase activity"/>
    <property type="evidence" value="ECO:0007669"/>
    <property type="project" value="UniProtKB-KW"/>
</dbReference>
<dbReference type="Proteomes" id="UP000185924">
    <property type="component" value="Unassembled WGS sequence"/>
</dbReference>
<reference evidence="3" key="1">
    <citation type="submission" date="2017-01" db="EMBL/GenBank/DDBJ databases">
        <authorList>
            <person name="Varghese N."/>
            <person name="Submissions S."/>
        </authorList>
    </citation>
    <scope>NUCLEOTIDE SEQUENCE [LARGE SCALE GENOMIC DNA]</scope>
    <source>
        <strain evidence="3">DM9</strain>
    </source>
</reference>
<dbReference type="Pfam" id="PF13480">
    <property type="entry name" value="Acetyltransf_6"/>
    <property type="match status" value="1"/>
</dbReference>
<accession>A0A1N7AYX6</accession>
<proteinExistence type="predicted"/>
<name>A0A1N7AYX6_9BACT</name>
<dbReference type="InterPro" id="IPR016181">
    <property type="entry name" value="Acyl_CoA_acyltransferase"/>
</dbReference>
<dbReference type="RefSeq" id="WP_076423147.1">
    <property type="nucleotide sequence ID" value="NZ_FTNM01000006.1"/>
</dbReference>
<dbReference type="AlphaFoldDB" id="A0A1N7AYX6"/>
<gene>
    <name evidence="2" type="ORF">SAMN05421545_3677</name>
</gene>
<dbReference type="SUPFAM" id="SSF55729">
    <property type="entry name" value="Acyl-CoA N-acyltransferases (Nat)"/>
    <property type="match status" value="1"/>
</dbReference>
<evidence type="ECO:0000313" key="3">
    <source>
        <dbReference type="Proteomes" id="UP000185924"/>
    </source>
</evidence>
<keyword evidence="3" id="KW-1185">Reference proteome</keyword>
<protein>
    <submittedName>
        <fullName evidence="2">Acetyltransferase involved in cellulose biosynthesis, CelD/BcsL family</fullName>
    </submittedName>
</protein>
<keyword evidence="2" id="KW-0808">Transferase</keyword>
<dbReference type="EMBL" id="FTNM01000006">
    <property type="protein sequence ID" value="SIR44163.1"/>
    <property type="molecule type" value="Genomic_DNA"/>
</dbReference>
<dbReference type="InterPro" id="IPR038740">
    <property type="entry name" value="BioF2-like_GNAT_dom"/>
</dbReference>